<comment type="similarity">
    <text evidence="1">Belongs to the IPP transferase family.</text>
</comment>
<dbReference type="GO" id="GO:0052381">
    <property type="term" value="F:tRNA dimethylallyltransferase activity"/>
    <property type="evidence" value="ECO:0007669"/>
    <property type="project" value="TreeGrafter"/>
</dbReference>
<dbReference type="OMA" id="WVDIAFP"/>
<accession>V7BDD3</accession>
<dbReference type="GO" id="GO:0009824">
    <property type="term" value="F:AMP dimethylallyltransferase activity"/>
    <property type="evidence" value="ECO:0007669"/>
    <property type="project" value="TreeGrafter"/>
</dbReference>
<keyword evidence="3" id="KW-0203">Cytokinin biosynthesis</keyword>
<dbReference type="GO" id="GO:0009691">
    <property type="term" value="P:cytokinin biosynthetic process"/>
    <property type="evidence" value="ECO:0007669"/>
    <property type="project" value="UniProtKB-KW"/>
</dbReference>
<dbReference type="Gene3D" id="3.40.50.300">
    <property type="entry name" value="P-loop containing nucleotide triphosphate hydrolases"/>
    <property type="match status" value="1"/>
</dbReference>
<dbReference type="STRING" id="3885.V7BDD3"/>
<dbReference type="SMR" id="V7BDD3"/>
<dbReference type="Proteomes" id="UP000000226">
    <property type="component" value="Chromosome 7"/>
</dbReference>
<reference evidence="10" key="1">
    <citation type="journal article" date="2014" name="Nat. Genet.">
        <title>A reference genome for common bean and genome-wide analysis of dual domestications.</title>
        <authorList>
            <person name="Schmutz J."/>
            <person name="McClean P.E."/>
            <person name="Mamidi S."/>
            <person name="Wu G.A."/>
            <person name="Cannon S.B."/>
            <person name="Grimwood J."/>
            <person name="Jenkins J."/>
            <person name="Shu S."/>
            <person name="Song Q."/>
            <person name="Chavarro C."/>
            <person name="Torres-Torres M."/>
            <person name="Geffroy V."/>
            <person name="Moghaddam S.M."/>
            <person name="Gao D."/>
            <person name="Abernathy B."/>
            <person name="Barry K."/>
            <person name="Blair M."/>
            <person name="Brick M.A."/>
            <person name="Chovatia M."/>
            <person name="Gepts P."/>
            <person name="Goodstein D.M."/>
            <person name="Gonzales M."/>
            <person name="Hellsten U."/>
            <person name="Hyten D.L."/>
            <person name="Jia G."/>
            <person name="Kelly J.D."/>
            <person name="Kudrna D."/>
            <person name="Lee R."/>
            <person name="Richard M.M."/>
            <person name="Miklas P.N."/>
            <person name="Osorno J.M."/>
            <person name="Rodrigues J."/>
            <person name="Thareau V."/>
            <person name="Urrea C.A."/>
            <person name="Wang M."/>
            <person name="Yu Y."/>
            <person name="Zhang M."/>
            <person name="Wing R.A."/>
            <person name="Cregan P.B."/>
            <person name="Rokhsar D.S."/>
            <person name="Jackson S.A."/>
        </authorList>
    </citation>
    <scope>NUCLEOTIDE SEQUENCE [LARGE SCALE GENOMIC DNA]</scope>
    <source>
        <strain evidence="10">cv. G19833</strain>
    </source>
</reference>
<dbReference type="FunFam" id="1.10.287.890:FF:000003">
    <property type="entry name" value="Adenylate isopentenyltransferase"/>
    <property type="match status" value="1"/>
</dbReference>
<dbReference type="PANTHER" id="PTHR11088:SF86">
    <property type="entry name" value="ADENYLATE ISOPENTENYLTRANSFERASE 4-RELATED"/>
    <property type="match status" value="1"/>
</dbReference>
<dbReference type="PANTHER" id="PTHR11088">
    <property type="entry name" value="TRNA DIMETHYLALLYLTRANSFERASE"/>
    <property type="match status" value="1"/>
</dbReference>
<evidence type="ECO:0000256" key="4">
    <source>
        <dbReference type="ARBA" id="ARBA00022741"/>
    </source>
</evidence>
<evidence type="ECO:0000256" key="2">
    <source>
        <dbReference type="ARBA" id="ARBA00022679"/>
    </source>
</evidence>
<dbReference type="EMBL" id="CM002294">
    <property type="protein sequence ID" value="ESW14913.1"/>
    <property type="molecule type" value="Genomic_DNA"/>
</dbReference>
<name>V7BDD3_PHAVU</name>
<evidence type="ECO:0000256" key="1">
    <source>
        <dbReference type="ARBA" id="ARBA00005842"/>
    </source>
</evidence>
<proteinExistence type="inferred from homology"/>
<evidence type="ECO:0000256" key="6">
    <source>
        <dbReference type="ARBA" id="ARBA00051744"/>
    </source>
</evidence>
<comment type="catalytic activity">
    <reaction evidence="6">
        <text>dimethylallyl diphosphate + ATP = N(6)-(dimethylallyl)adenosine 5'-triphosphate + diphosphate</text>
        <dbReference type="Rhea" id="RHEA:36331"/>
        <dbReference type="ChEBI" id="CHEBI:30616"/>
        <dbReference type="ChEBI" id="CHEBI:33019"/>
        <dbReference type="ChEBI" id="CHEBI:57623"/>
        <dbReference type="ChEBI" id="CHEBI:73532"/>
        <dbReference type="EC" id="2.5.1.112"/>
    </reaction>
</comment>
<sequence>MRLSILQPQPQRCHYPIRRWPRMDSSFHRRKDKVVVIMGATGSGKSRLSIDLATLFPVSEIINSDKMQVYRGLDITTNKIPHAQRRAVPHHLLGDVDPSLPEFSPADFRRRAGHLIEDINRRDSLPIVVGGSNSFVHALLVQDFQPDSNVFRQGEELISSELRYRCCFLWVDIAFPVLSQYLCDRVDDMLESGMVDELAQFFDPEASRESESGIRKAIGVPEFDRYFNKYPPWAGPAGPGQDPLRERAYEEAVRAIKENTCELAERQMEKIERLKRAGWDLRRIDATEAFRMVLTSGSNHGSDVWERQVLEPSVKIVKRFLMEWRKDWGNGKCTKQNRKEWKLKLRIELWRGRLVGC</sequence>
<keyword evidence="4" id="KW-0547">Nucleotide-binding</keyword>
<evidence type="ECO:0000256" key="7">
    <source>
        <dbReference type="ARBA" id="ARBA00052386"/>
    </source>
</evidence>
<protein>
    <recommendedName>
        <fullName evidence="8">adenylate dimethylallyltransferase (ADP/ATP-dependent)</fullName>
        <ecNumber evidence="8">2.5.1.112</ecNumber>
    </recommendedName>
</protein>
<evidence type="ECO:0000256" key="5">
    <source>
        <dbReference type="ARBA" id="ARBA00022840"/>
    </source>
</evidence>
<keyword evidence="2" id="KW-0808">Transferase</keyword>
<evidence type="ECO:0000313" key="9">
    <source>
        <dbReference type="EMBL" id="ESW14913.1"/>
    </source>
</evidence>
<keyword evidence="10" id="KW-1185">Reference proteome</keyword>
<evidence type="ECO:0000313" key="10">
    <source>
        <dbReference type="Proteomes" id="UP000000226"/>
    </source>
</evidence>
<dbReference type="Gramene" id="ESW14913">
    <property type="protein sequence ID" value="ESW14913"/>
    <property type="gene ID" value="PHAVU_007G028100g"/>
</dbReference>
<dbReference type="GO" id="GO:0005739">
    <property type="term" value="C:mitochondrion"/>
    <property type="evidence" value="ECO:0007669"/>
    <property type="project" value="TreeGrafter"/>
</dbReference>
<dbReference type="InterPro" id="IPR039657">
    <property type="entry name" value="Dimethylallyltransferase"/>
</dbReference>
<dbReference type="SUPFAM" id="SSF52540">
    <property type="entry name" value="P-loop containing nucleoside triphosphate hydrolases"/>
    <property type="match status" value="1"/>
</dbReference>
<evidence type="ECO:0000256" key="3">
    <source>
        <dbReference type="ARBA" id="ARBA00022712"/>
    </source>
</evidence>
<comment type="catalytic activity">
    <reaction evidence="7">
        <text>dimethylallyl diphosphate + ADP = N(6)-(dimethylallyl)adenosine 5'-diphosphate + diphosphate</text>
        <dbReference type="Rhea" id="RHEA:36327"/>
        <dbReference type="ChEBI" id="CHEBI:33019"/>
        <dbReference type="ChEBI" id="CHEBI:57623"/>
        <dbReference type="ChEBI" id="CHEBI:73533"/>
        <dbReference type="ChEBI" id="CHEBI:456216"/>
        <dbReference type="EC" id="2.5.1.112"/>
    </reaction>
</comment>
<dbReference type="EC" id="2.5.1.112" evidence="8"/>
<keyword evidence="5" id="KW-0067">ATP-binding</keyword>
<dbReference type="eggNOG" id="KOG1384">
    <property type="taxonomic scope" value="Eukaryota"/>
</dbReference>
<dbReference type="Gene3D" id="1.10.287.890">
    <property type="entry name" value="Crystal structure of tRNA isopentenylpyrophosphate transferase (bh2366) domain"/>
    <property type="match status" value="1"/>
</dbReference>
<dbReference type="InterPro" id="IPR027417">
    <property type="entry name" value="P-loop_NTPase"/>
</dbReference>
<evidence type="ECO:0000256" key="8">
    <source>
        <dbReference type="ARBA" id="ARBA00066838"/>
    </source>
</evidence>
<dbReference type="GO" id="GO:0052622">
    <property type="term" value="F:ATP/ADP dimethylallyltransferase activity"/>
    <property type="evidence" value="ECO:0007669"/>
    <property type="project" value="UniProtKB-EC"/>
</dbReference>
<dbReference type="GO" id="GO:0005524">
    <property type="term" value="F:ATP binding"/>
    <property type="evidence" value="ECO:0007669"/>
    <property type="project" value="UniProtKB-KW"/>
</dbReference>
<organism evidence="9 10">
    <name type="scientific">Phaseolus vulgaris</name>
    <name type="common">Kidney bean</name>
    <name type="synonym">French bean</name>
    <dbReference type="NCBI Taxonomy" id="3885"/>
    <lineage>
        <taxon>Eukaryota</taxon>
        <taxon>Viridiplantae</taxon>
        <taxon>Streptophyta</taxon>
        <taxon>Embryophyta</taxon>
        <taxon>Tracheophyta</taxon>
        <taxon>Spermatophyta</taxon>
        <taxon>Magnoliopsida</taxon>
        <taxon>eudicotyledons</taxon>
        <taxon>Gunneridae</taxon>
        <taxon>Pentapetalae</taxon>
        <taxon>rosids</taxon>
        <taxon>fabids</taxon>
        <taxon>Fabales</taxon>
        <taxon>Fabaceae</taxon>
        <taxon>Papilionoideae</taxon>
        <taxon>50 kb inversion clade</taxon>
        <taxon>NPAAA clade</taxon>
        <taxon>indigoferoid/millettioid clade</taxon>
        <taxon>Phaseoleae</taxon>
        <taxon>Phaseolus</taxon>
    </lineage>
</organism>
<dbReference type="AlphaFoldDB" id="V7BDD3"/>
<dbReference type="OrthoDB" id="775260at2759"/>
<gene>
    <name evidence="9" type="ORF">PHAVU_007G028100g</name>
</gene>
<dbReference type="Pfam" id="PF01715">
    <property type="entry name" value="IPPT"/>
    <property type="match status" value="2"/>
</dbReference>
<dbReference type="GO" id="GO:0006400">
    <property type="term" value="P:tRNA modification"/>
    <property type="evidence" value="ECO:0007669"/>
    <property type="project" value="TreeGrafter"/>
</dbReference>